<feature type="compositionally biased region" description="Basic residues" evidence="1">
    <location>
        <begin position="1"/>
        <end position="12"/>
    </location>
</feature>
<reference evidence="2" key="1">
    <citation type="submission" date="2018-05" db="EMBL/GenBank/DDBJ databases">
        <authorList>
            <person name="Lanie J.A."/>
            <person name="Ng W.-L."/>
            <person name="Kazmierczak K.M."/>
            <person name="Andrzejewski T.M."/>
            <person name="Davidsen T.M."/>
            <person name="Wayne K.J."/>
            <person name="Tettelin H."/>
            <person name="Glass J.I."/>
            <person name="Rusch D."/>
            <person name="Podicherti R."/>
            <person name="Tsui H.-C.T."/>
            <person name="Winkler M.E."/>
        </authorList>
    </citation>
    <scope>NUCLEOTIDE SEQUENCE</scope>
</reference>
<feature type="compositionally biased region" description="Basic residues" evidence="1">
    <location>
        <begin position="27"/>
        <end position="40"/>
    </location>
</feature>
<dbReference type="AlphaFoldDB" id="A0A382B942"/>
<evidence type="ECO:0000313" key="2">
    <source>
        <dbReference type="EMBL" id="SVB09812.1"/>
    </source>
</evidence>
<sequence>MKQVKFKGGLKRQHNEGTLGEDSVPFKVHKRDKSKPKKPKTNWERFKDWFYRFIY</sequence>
<protein>
    <submittedName>
        <fullName evidence="2">Uncharacterized protein</fullName>
    </submittedName>
</protein>
<dbReference type="EMBL" id="UINC01028584">
    <property type="protein sequence ID" value="SVB09812.1"/>
    <property type="molecule type" value="Genomic_DNA"/>
</dbReference>
<accession>A0A382B942</accession>
<evidence type="ECO:0000256" key="1">
    <source>
        <dbReference type="SAM" id="MobiDB-lite"/>
    </source>
</evidence>
<gene>
    <name evidence="2" type="ORF">METZ01_LOCUS162666</name>
</gene>
<proteinExistence type="predicted"/>
<organism evidence="2">
    <name type="scientific">marine metagenome</name>
    <dbReference type="NCBI Taxonomy" id="408172"/>
    <lineage>
        <taxon>unclassified sequences</taxon>
        <taxon>metagenomes</taxon>
        <taxon>ecological metagenomes</taxon>
    </lineage>
</organism>
<name>A0A382B942_9ZZZZ</name>
<feature type="region of interest" description="Disordered" evidence="1">
    <location>
        <begin position="1"/>
        <end position="40"/>
    </location>
</feature>